<dbReference type="KEGG" id="bcho:BcFMB_00195"/>
<feature type="transmembrane region" description="Helical" evidence="8">
    <location>
        <begin position="85"/>
        <end position="108"/>
    </location>
</feature>
<gene>
    <name evidence="11" type="ORF">BcFMB_00195</name>
    <name evidence="12" type="ORF">BCHO_0357</name>
</gene>
<evidence type="ECO:0000313" key="12">
    <source>
        <dbReference type="EMBL" id="KFI58273.1"/>
    </source>
</evidence>
<dbReference type="InterPro" id="IPR027469">
    <property type="entry name" value="Cation_efflux_TMD_sf"/>
</dbReference>
<evidence type="ECO:0000313" key="13">
    <source>
        <dbReference type="Proteomes" id="UP000028995"/>
    </source>
</evidence>
<evidence type="ECO:0000259" key="10">
    <source>
        <dbReference type="Pfam" id="PF16916"/>
    </source>
</evidence>
<evidence type="ECO:0000259" key="9">
    <source>
        <dbReference type="Pfam" id="PF01545"/>
    </source>
</evidence>
<feature type="domain" description="Cation efflux protein transmembrane" evidence="9">
    <location>
        <begin position="26"/>
        <end position="217"/>
    </location>
</feature>
<protein>
    <submittedName>
        <fullName evidence="12">Cation transporter</fullName>
    </submittedName>
</protein>
<evidence type="ECO:0000313" key="14">
    <source>
        <dbReference type="Proteomes" id="UP000229907"/>
    </source>
</evidence>
<keyword evidence="6" id="KW-0406">Ion transport</keyword>
<dbReference type="Pfam" id="PF16916">
    <property type="entry name" value="ZT_dimer"/>
    <property type="match status" value="1"/>
</dbReference>
<dbReference type="SUPFAM" id="SSF160240">
    <property type="entry name" value="Cation efflux protein cytoplasmic domain-like"/>
    <property type="match status" value="1"/>
</dbReference>
<dbReference type="STRING" id="35760.BCHO_0357"/>
<name>A0A087AHM3_9BIFI</name>
<dbReference type="RefSeq" id="WP_024540643.1">
    <property type="nucleotide sequence ID" value="NZ_CP018044.1"/>
</dbReference>
<dbReference type="InterPro" id="IPR002524">
    <property type="entry name" value="Cation_efflux"/>
</dbReference>
<keyword evidence="4 8" id="KW-0812">Transmembrane</keyword>
<dbReference type="PANTHER" id="PTHR11562">
    <property type="entry name" value="CATION EFFLUX PROTEIN/ ZINC TRANSPORTER"/>
    <property type="match status" value="1"/>
</dbReference>
<dbReference type="Gene3D" id="1.20.1510.10">
    <property type="entry name" value="Cation efflux protein transmembrane domain"/>
    <property type="match status" value="1"/>
</dbReference>
<reference evidence="12 13" key="1">
    <citation type="submission" date="2014-03" db="EMBL/GenBank/DDBJ databases">
        <title>Genomics of Bifidobacteria.</title>
        <authorList>
            <person name="Ventura M."/>
            <person name="Milani C."/>
            <person name="Lugli G.A."/>
        </authorList>
    </citation>
    <scope>NUCLEOTIDE SEQUENCE [LARGE SCALE GENOMIC DNA]</scope>
    <source>
        <strain evidence="12 13">LMG 10510</strain>
    </source>
</reference>
<feature type="transmembrane region" description="Helical" evidence="8">
    <location>
        <begin position="168"/>
        <end position="186"/>
    </location>
</feature>
<keyword evidence="5 8" id="KW-1133">Transmembrane helix</keyword>
<accession>A0A087AHM3</accession>
<dbReference type="EMBL" id="CP018044">
    <property type="protein sequence ID" value="ATU19619.1"/>
    <property type="molecule type" value="Genomic_DNA"/>
</dbReference>
<comment type="similarity">
    <text evidence="2">Belongs to the cation diffusion facilitator (CDF) transporter (TC 2.A.4) family. SLC30A subfamily.</text>
</comment>
<proteinExistence type="inferred from homology"/>
<evidence type="ECO:0000256" key="2">
    <source>
        <dbReference type="ARBA" id="ARBA00008873"/>
    </source>
</evidence>
<dbReference type="EMBL" id="JGYU01000002">
    <property type="protein sequence ID" value="KFI58273.1"/>
    <property type="molecule type" value="Genomic_DNA"/>
</dbReference>
<evidence type="ECO:0000256" key="8">
    <source>
        <dbReference type="SAM" id="Phobius"/>
    </source>
</evidence>
<evidence type="ECO:0000256" key="5">
    <source>
        <dbReference type="ARBA" id="ARBA00022989"/>
    </source>
</evidence>
<dbReference type="InterPro" id="IPR058533">
    <property type="entry name" value="Cation_efflux_TM"/>
</dbReference>
<evidence type="ECO:0000256" key="1">
    <source>
        <dbReference type="ARBA" id="ARBA00004141"/>
    </source>
</evidence>
<dbReference type="PANTHER" id="PTHR11562:SF17">
    <property type="entry name" value="RE54080P-RELATED"/>
    <property type="match status" value="1"/>
</dbReference>
<dbReference type="InterPro" id="IPR050681">
    <property type="entry name" value="CDF/SLC30A"/>
</dbReference>
<evidence type="ECO:0000256" key="4">
    <source>
        <dbReference type="ARBA" id="ARBA00022692"/>
    </source>
</evidence>
<feature type="transmembrane region" description="Helical" evidence="8">
    <location>
        <begin position="56"/>
        <end position="73"/>
    </location>
</feature>
<feature type="transmembrane region" description="Helical" evidence="8">
    <location>
        <begin position="192"/>
        <end position="209"/>
    </location>
</feature>
<keyword evidence="7 8" id="KW-0472">Membrane</keyword>
<dbReference type="Proteomes" id="UP000229907">
    <property type="component" value="Chromosome"/>
</dbReference>
<comment type="subcellular location">
    <subcellularLocation>
        <location evidence="1">Membrane</location>
        <topology evidence="1">Multi-pass membrane protein</topology>
    </subcellularLocation>
</comment>
<feature type="transmembrane region" description="Helical" evidence="8">
    <location>
        <begin position="27"/>
        <end position="50"/>
    </location>
</feature>
<feature type="transmembrane region" description="Helical" evidence="8">
    <location>
        <begin position="128"/>
        <end position="147"/>
    </location>
</feature>
<dbReference type="InterPro" id="IPR036837">
    <property type="entry name" value="Cation_efflux_CTD_sf"/>
</dbReference>
<keyword evidence="3" id="KW-0813">Transport</keyword>
<sequence length="313" mass="33787">MARTHTHTDTDMAGKGMDHAGRLTTTLILTGTIFVAEVVGAVVTGSLALLVDAGHMMTDVSVLAASTLTAYLMRRRPNNARTWGWARLEVITAAGGGVLLLFVGLYALVEAGMRLFGAESDTIHDVRLLLFFGILGLAANVGSILVLRARSGDNMNMRAAFLEVCNDALGSVAVIVSAVVMMTTGWDGFDAIAGAFIALLMIPRAFILVRDAMRVLLEETPEGLDLDKVREHLQQVPHVIAVHDLHASVVATGMPILTAHVVVDRDMTMEQAGEVLHRMQDCLREHFPVSIPHTTFQLEPEGYTNESASRIHS</sequence>
<feature type="domain" description="Cation efflux protein cytoplasmic" evidence="10">
    <location>
        <begin position="221"/>
        <end position="301"/>
    </location>
</feature>
<dbReference type="GO" id="GO:0005886">
    <property type="term" value="C:plasma membrane"/>
    <property type="evidence" value="ECO:0007669"/>
    <property type="project" value="TreeGrafter"/>
</dbReference>
<dbReference type="Pfam" id="PF01545">
    <property type="entry name" value="Cation_efflux"/>
    <property type="match status" value="1"/>
</dbReference>
<dbReference type="InterPro" id="IPR027470">
    <property type="entry name" value="Cation_efflux_CTD"/>
</dbReference>
<dbReference type="NCBIfam" id="TIGR01297">
    <property type="entry name" value="CDF"/>
    <property type="match status" value="1"/>
</dbReference>
<evidence type="ECO:0000256" key="6">
    <source>
        <dbReference type="ARBA" id="ARBA00023065"/>
    </source>
</evidence>
<reference evidence="11 14" key="2">
    <citation type="submission" date="2016-11" db="EMBL/GenBank/DDBJ databases">
        <title>complete genome sequence of Bifidobacterium choerinum strain FMB-1.</title>
        <authorList>
            <person name="Park C.-S."/>
            <person name="Jung D.-H."/>
            <person name="Choi D.-S."/>
        </authorList>
    </citation>
    <scope>NUCLEOTIDE SEQUENCE [LARGE SCALE GENOMIC DNA]</scope>
    <source>
        <strain evidence="11 14">FMB-1</strain>
    </source>
</reference>
<keyword evidence="13" id="KW-1185">Reference proteome</keyword>
<evidence type="ECO:0000256" key="3">
    <source>
        <dbReference type="ARBA" id="ARBA00022448"/>
    </source>
</evidence>
<dbReference type="GO" id="GO:0005385">
    <property type="term" value="F:zinc ion transmembrane transporter activity"/>
    <property type="evidence" value="ECO:0007669"/>
    <property type="project" value="TreeGrafter"/>
</dbReference>
<dbReference type="SUPFAM" id="SSF161111">
    <property type="entry name" value="Cation efflux protein transmembrane domain-like"/>
    <property type="match status" value="1"/>
</dbReference>
<dbReference type="Gene3D" id="3.30.70.1350">
    <property type="entry name" value="Cation efflux protein, cytoplasmic domain"/>
    <property type="match status" value="1"/>
</dbReference>
<dbReference type="Proteomes" id="UP000028995">
    <property type="component" value="Unassembled WGS sequence"/>
</dbReference>
<evidence type="ECO:0000313" key="11">
    <source>
        <dbReference type="EMBL" id="ATU19619.1"/>
    </source>
</evidence>
<evidence type="ECO:0000256" key="7">
    <source>
        <dbReference type="ARBA" id="ARBA00023136"/>
    </source>
</evidence>
<dbReference type="eggNOG" id="COG1230">
    <property type="taxonomic scope" value="Bacteria"/>
</dbReference>
<dbReference type="AlphaFoldDB" id="A0A087AHM3"/>
<organism evidence="12 13">
    <name type="scientific">Bifidobacterium choerinum</name>
    <dbReference type="NCBI Taxonomy" id="35760"/>
    <lineage>
        <taxon>Bacteria</taxon>
        <taxon>Bacillati</taxon>
        <taxon>Actinomycetota</taxon>
        <taxon>Actinomycetes</taxon>
        <taxon>Bifidobacteriales</taxon>
        <taxon>Bifidobacteriaceae</taxon>
        <taxon>Bifidobacterium</taxon>
    </lineage>
</organism>